<dbReference type="GO" id="GO:0046872">
    <property type="term" value="F:metal ion binding"/>
    <property type="evidence" value="ECO:0007669"/>
    <property type="project" value="UniProtKB-KW"/>
</dbReference>
<dbReference type="Pfam" id="PF13186">
    <property type="entry name" value="SPASM"/>
    <property type="match status" value="1"/>
</dbReference>
<dbReference type="GO" id="GO:0051536">
    <property type="term" value="F:iron-sulfur cluster binding"/>
    <property type="evidence" value="ECO:0007669"/>
    <property type="project" value="UniProtKB-KW"/>
</dbReference>
<dbReference type="NCBIfam" id="TIGR04085">
    <property type="entry name" value="rSAM_more_4Fe4S"/>
    <property type="match status" value="1"/>
</dbReference>
<dbReference type="SFLD" id="SFLDG01386">
    <property type="entry name" value="main_SPASM_domain-containing"/>
    <property type="match status" value="1"/>
</dbReference>
<dbReference type="RefSeq" id="WP_015539001.1">
    <property type="nucleotide sequence ID" value="NZ_CABMMS010000005.1"/>
</dbReference>
<dbReference type="CDD" id="cd01335">
    <property type="entry name" value="Radical_SAM"/>
    <property type="match status" value="1"/>
</dbReference>
<dbReference type="PROSITE" id="PS51918">
    <property type="entry name" value="RADICAL_SAM"/>
    <property type="match status" value="1"/>
</dbReference>
<dbReference type="SMART" id="SM00729">
    <property type="entry name" value="Elp3"/>
    <property type="match status" value="1"/>
</dbReference>
<feature type="domain" description="Radical SAM core" evidence="5">
    <location>
        <begin position="73"/>
        <end position="283"/>
    </location>
</feature>
<dbReference type="InterPro" id="IPR023885">
    <property type="entry name" value="4Fe4S-binding_SPASM_dom"/>
</dbReference>
<dbReference type="PANTHER" id="PTHR11228:SF7">
    <property type="entry name" value="PQQA PEPTIDE CYCLASE"/>
    <property type="match status" value="1"/>
</dbReference>
<proteinExistence type="predicted"/>
<dbReference type="Gene3D" id="3.20.20.70">
    <property type="entry name" value="Aldolase class I"/>
    <property type="match status" value="1"/>
</dbReference>
<comment type="caution">
    <text evidence="6">The sequence shown here is derived from an EMBL/GenBank/DDBJ whole genome shotgun (WGS) entry which is preliminary data.</text>
</comment>
<dbReference type="InterPro" id="IPR007197">
    <property type="entry name" value="rSAM"/>
</dbReference>
<dbReference type="Pfam" id="PF04055">
    <property type="entry name" value="Radical_SAM"/>
    <property type="match status" value="1"/>
</dbReference>
<dbReference type="CDD" id="cd21125">
    <property type="entry name" value="SPASM_AlbA-like"/>
    <property type="match status" value="1"/>
</dbReference>
<dbReference type="InterPro" id="IPR058240">
    <property type="entry name" value="rSAM_sf"/>
</dbReference>
<dbReference type="SUPFAM" id="SSF102114">
    <property type="entry name" value="Radical SAM enzymes"/>
    <property type="match status" value="1"/>
</dbReference>
<dbReference type="OrthoDB" id="9782387at2"/>
<dbReference type="GeneID" id="78359840"/>
<accession>A0A369M0D1</accession>
<name>A0A369M0D1_9ACTN</name>
<gene>
    <name evidence="6" type="ORF">C1877_09080</name>
</gene>
<dbReference type="AlphaFoldDB" id="A0A369M0D1"/>
<dbReference type="InterPro" id="IPR013785">
    <property type="entry name" value="Aldolase_TIM"/>
</dbReference>
<evidence type="ECO:0000256" key="4">
    <source>
        <dbReference type="ARBA" id="ARBA00023014"/>
    </source>
</evidence>
<dbReference type="SFLD" id="SFLDS00029">
    <property type="entry name" value="Radical_SAM"/>
    <property type="match status" value="1"/>
</dbReference>
<keyword evidence="3" id="KW-0408">Iron</keyword>
<dbReference type="GO" id="GO:0003824">
    <property type="term" value="F:catalytic activity"/>
    <property type="evidence" value="ECO:0007669"/>
    <property type="project" value="InterPro"/>
</dbReference>
<dbReference type="InterPro" id="IPR050377">
    <property type="entry name" value="Radical_SAM_PqqE_MftC-like"/>
</dbReference>
<keyword evidence="7" id="KW-1185">Reference proteome</keyword>
<keyword evidence="2" id="KW-0479">Metal-binding</keyword>
<dbReference type="EMBL" id="PPTS01000005">
    <property type="protein sequence ID" value="RDB64864.1"/>
    <property type="molecule type" value="Genomic_DNA"/>
</dbReference>
<evidence type="ECO:0000256" key="3">
    <source>
        <dbReference type="ARBA" id="ARBA00023004"/>
    </source>
</evidence>
<organism evidence="6 7">
    <name type="scientific">Gordonibacter pamelaeae</name>
    <dbReference type="NCBI Taxonomy" id="471189"/>
    <lineage>
        <taxon>Bacteria</taxon>
        <taxon>Bacillati</taxon>
        <taxon>Actinomycetota</taxon>
        <taxon>Coriobacteriia</taxon>
        <taxon>Eggerthellales</taxon>
        <taxon>Eggerthellaceae</taxon>
        <taxon>Gordonibacter</taxon>
    </lineage>
</organism>
<dbReference type="Proteomes" id="UP000254000">
    <property type="component" value="Unassembled WGS sequence"/>
</dbReference>
<evidence type="ECO:0000313" key="7">
    <source>
        <dbReference type="Proteomes" id="UP000254000"/>
    </source>
</evidence>
<evidence type="ECO:0000313" key="6">
    <source>
        <dbReference type="EMBL" id="RDB64864.1"/>
    </source>
</evidence>
<evidence type="ECO:0000256" key="1">
    <source>
        <dbReference type="ARBA" id="ARBA00022691"/>
    </source>
</evidence>
<evidence type="ECO:0000256" key="2">
    <source>
        <dbReference type="ARBA" id="ARBA00022723"/>
    </source>
</evidence>
<protein>
    <submittedName>
        <fullName evidence="6">Radical SAM protein</fullName>
    </submittedName>
</protein>
<dbReference type="InterPro" id="IPR006638">
    <property type="entry name" value="Elp3/MiaA/NifB-like_rSAM"/>
</dbReference>
<evidence type="ECO:0000259" key="5">
    <source>
        <dbReference type="PROSITE" id="PS51918"/>
    </source>
</evidence>
<dbReference type="PANTHER" id="PTHR11228">
    <property type="entry name" value="RADICAL SAM DOMAIN PROTEIN"/>
    <property type="match status" value="1"/>
</dbReference>
<keyword evidence="1" id="KW-0949">S-adenosyl-L-methionine</keyword>
<keyword evidence="4" id="KW-0411">Iron-sulfur</keyword>
<sequence>MRFSDQVVAFDFAGIPMVGNMNTGYAIGLTAEGAAVCERLLREEVAEPEVAAVDAALLEHLVRGGFFSDEKPADAVVSAYLHVTQRCNLSCVGCYSFDDQRNCLPDAPLEAIERALDELAAAGLATLIISGGEPFLRDDLPDIVAYAKRTCGIKSVTVLSNGTCLAEGSLAALAPNVDCVSISFDGCSASAPAYIREEQRFDELVAAVKAVQAAGIQAHIIPTVHKRNIDDLADYVRLSKDLGATLNFSLLTCAPDDELAALLPDEEALRKLGASILTLDGGKPLALMDAPVGLNLTVKRNCGAGYRGVSIAADGTVYPCHMLHRPELAMGNVFVGTLAEALESEVSARCRALDAADFEGCATCRYERICGGGCRARSLFASGSLESPDSYCAMTLEFYDRLGAAMKAAIENKKGGA</sequence>
<dbReference type="SFLD" id="SFLDG01067">
    <property type="entry name" value="SPASM/twitch_domain_containing"/>
    <property type="match status" value="1"/>
</dbReference>
<reference evidence="6 7" key="1">
    <citation type="journal article" date="2018" name="Elife">
        <title>Discovery and characterization of a prevalent human gut bacterial enzyme sufficient for the inactivation of a family of plant toxins.</title>
        <authorList>
            <person name="Koppel N."/>
            <person name="Bisanz J.E."/>
            <person name="Pandelia M.E."/>
            <person name="Turnbaugh P.J."/>
            <person name="Balskus E.P."/>
        </authorList>
    </citation>
    <scope>NUCLEOTIDE SEQUENCE [LARGE SCALE GENOMIC DNA]</scope>
    <source>
        <strain evidence="6 7">3C</strain>
    </source>
</reference>